<name>A0A0B7BYV0_9EUPU</name>
<gene>
    <name evidence="1" type="primary">ORF215539</name>
</gene>
<accession>A0A0B7BYV0</accession>
<proteinExistence type="predicted"/>
<dbReference type="EMBL" id="HACG01050490">
    <property type="protein sequence ID" value="CEK97355.1"/>
    <property type="molecule type" value="Transcribed_RNA"/>
</dbReference>
<evidence type="ECO:0000313" key="1">
    <source>
        <dbReference type="EMBL" id="CEK97355.1"/>
    </source>
</evidence>
<protein>
    <submittedName>
        <fullName evidence="1">Uncharacterized protein</fullName>
    </submittedName>
</protein>
<dbReference type="AlphaFoldDB" id="A0A0B7BYV0"/>
<reference evidence="1" key="1">
    <citation type="submission" date="2014-12" db="EMBL/GenBank/DDBJ databases">
        <title>Insight into the proteome of Arion vulgaris.</title>
        <authorList>
            <person name="Aradska J."/>
            <person name="Bulat T."/>
            <person name="Smidak R."/>
            <person name="Sarate P."/>
            <person name="Gangsoo J."/>
            <person name="Sialana F."/>
            <person name="Bilban M."/>
            <person name="Lubec G."/>
        </authorList>
    </citation>
    <scope>NUCLEOTIDE SEQUENCE</scope>
    <source>
        <tissue evidence="1">Skin</tissue>
    </source>
</reference>
<sequence length="49" mass="5476">MIGSNSRILIINKHGIHKILTLNFYPGNIKQGSLLMIWSLCTAAETFLC</sequence>
<feature type="non-terminal residue" evidence="1">
    <location>
        <position position="49"/>
    </location>
</feature>
<organism evidence="1">
    <name type="scientific">Arion vulgaris</name>
    <dbReference type="NCBI Taxonomy" id="1028688"/>
    <lineage>
        <taxon>Eukaryota</taxon>
        <taxon>Metazoa</taxon>
        <taxon>Spiralia</taxon>
        <taxon>Lophotrochozoa</taxon>
        <taxon>Mollusca</taxon>
        <taxon>Gastropoda</taxon>
        <taxon>Heterobranchia</taxon>
        <taxon>Euthyneura</taxon>
        <taxon>Panpulmonata</taxon>
        <taxon>Eupulmonata</taxon>
        <taxon>Stylommatophora</taxon>
        <taxon>Helicina</taxon>
        <taxon>Arionoidea</taxon>
        <taxon>Arionidae</taxon>
        <taxon>Arion</taxon>
    </lineage>
</organism>